<evidence type="ECO:0000313" key="3">
    <source>
        <dbReference type="Proteomes" id="UP000000771"/>
    </source>
</evidence>
<proteinExistence type="predicted"/>
<dbReference type="EMBL" id="CP001631">
    <property type="protein sequence ID" value="ACU53704.1"/>
    <property type="molecule type" value="Genomic_DNA"/>
</dbReference>
<accession>C7LY96</accession>
<dbReference type="Pfam" id="PF01569">
    <property type="entry name" value="PAP2"/>
    <property type="match status" value="1"/>
</dbReference>
<dbReference type="Proteomes" id="UP000000771">
    <property type="component" value="Chromosome"/>
</dbReference>
<dbReference type="SUPFAM" id="SSF48317">
    <property type="entry name" value="Acid phosphatase/Vanadium-dependent haloperoxidase"/>
    <property type="match status" value="1"/>
</dbReference>
<evidence type="ECO:0000313" key="2">
    <source>
        <dbReference type="EMBL" id="ACU53704.1"/>
    </source>
</evidence>
<feature type="domain" description="Phosphatidic acid phosphatase type 2/haloperoxidase" evidence="1">
    <location>
        <begin position="66"/>
        <end position="172"/>
    </location>
</feature>
<dbReference type="InterPro" id="IPR036938">
    <property type="entry name" value="PAP2/HPO_sf"/>
</dbReference>
<dbReference type="PANTHER" id="PTHR14969:SF13">
    <property type="entry name" value="AT30094P"/>
    <property type="match status" value="1"/>
</dbReference>
<reference evidence="2 3" key="1">
    <citation type="journal article" date="2009" name="Stand. Genomic Sci.">
        <title>Complete genome sequence of Acidimicrobium ferrooxidans type strain (ICP).</title>
        <authorList>
            <person name="Clum A."/>
            <person name="Nolan M."/>
            <person name="Lang E."/>
            <person name="Glavina Del Rio T."/>
            <person name="Tice H."/>
            <person name="Copeland A."/>
            <person name="Cheng J.F."/>
            <person name="Lucas S."/>
            <person name="Chen F."/>
            <person name="Bruce D."/>
            <person name="Goodwin L."/>
            <person name="Pitluck S."/>
            <person name="Ivanova N."/>
            <person name="Mavrommatis K."/>
            <person name="Mikhailova N."/>
            <person name="Pati A."/>
            <person name="Chen A."/>
            <person name="Palaniappan K."/>
            <person name="Goker M."/>
            <person name="Spring S."/>
            <person name="Land M."/>
            <person name="Hauser L."/>
            <person name="Chang Y.J."/>
            <person name="Jeffries C.C."/>
            <person name="Chain P."/>
            <person name="Bristow J."/>
            <person name="Eisen J.A."/>
            <person name="Markowitz V."/>
            <person name="Hugenholtz P."/>
            <person name="Kyrpides N.C."/>
            <person name="Klenk H.P."/>
            <person name="Lapidus A."/>
        </authorList>
    </citation>
    <scope>NUCLEOTIDE SEQUENCE [LARGE SCALE GENOMIC DNA]</scope>
    <source>
        <strain evidence="3">DSM 10331 / JCM 15462 / NBRC 103882 / ICP</strain>
    </source>
</reference>
<name>C7LY96_ACIFD</name>
<gene>
    <name evidence="2" type="ordered locus">Afer_0756</name>
</gene>
<dbReference type="eggNOG" id="COG0671">
    <property type="taxonomic scope" value="Bacteria"/>
</dbReference>
<dbReference type="RefSeq" id="WP_015798193.1">
    <property type="nucleotide sequence ID" value="NC_013124.1"/>
</dbReference>
<dbReference type="HOGENOM" id="CLU_072573_10_3_11"/>
<dbReference type="AlphaFoldDB" id="C7LY96"/>
<evidence type="ECO:0000259" key="1">
    <source>
        <dbReference type="SMART" id="SM00014"/>
    </source>
</evidence>
<sequence>MSASTAAGPLHTFDTAIDRRIDALRGHRIVDVTFYTLTALADHSILWMLIAGVQALSARSRRRALLTIAALGLESVLVNGVVKSVFHRDRPIDRDHPHPLGLRYPRTSSFPSGHASAAFAAAMLLGRTPAQRRSLLPLAGAVALSRIYVRIHHTSDVLGGIAVGLAYGTFARRLIEHLEPGDARRGRRRG</sequence>
<dbReference type="STRING" id="525909.Afer_0756"/>
<keyword evidence="3" id="KW-1185">Reference proteome</keyword>
<protein>
    <submittedName>
        <fullName evidence="2">Phosphoesterase PA-phosphatase related</fullName>
    </submittedName>
</protein>
<dbReference type="Gene3D" id="1.20.144.10">
    <property type="entry name" value="Phosphatidic acid phosphatase type 2/haloperoxidase"/>
    <property type="match status" value="1"/>
</dbReference>
<dbReference type="InterPro" id="IPR000326">
    <property type="entry name" value="PAP2/HPO"/>
</dbReference>
<organism evidence="2 3">
    <name type="scientific">Acidimicrobium ferrooxidans (strain DSM 10331 / JCM 15462 / NBRC 103882 / ICP)</name>
    <dbReference type="NCBI Taxonomy" id="525909"/>
    <lineage>
        <taxon>Bacteria</taxon>
        <taxon>Bacillati</taxon>
        <taxon>Actinomycetota</taxon>
        <taxon>Acidimicrobiia</taxon>
        <taxon>Acidimicrobiales</taxon>
        <taxon>Acidimicrobiaceae</taxon>
        <taxon>Acidimicrobium</taxon>
    </lineage>
</organism>
<dbReference type="KEGG" id="afo:Afer_0756"/>
<dbReference type="OrthoDB" id="5242960at2"/>
<dbReference type="SMART" id="SM00014">
    <property type="entry name" value="acidPPc"/>
    <property type="match status" value="1"/>
</dbReference>
<dbReference type="PANTHER" id="PTHR14969">
    <property type="entry name" value="SPHINGOSINE-1-PHOSPHATE PHOSPHOHYDROLASE"/>
    <property type="match status" value="1"/>
</dbReference>